<dbReference type="Proteomes" id="UP000064967">
    <property type="component" value="Chromosome"/>
</dbReference>
<keyword evidence="2" id="KW-1185">Reference proteome</keyword>
<protein>
    <submittedName>
        <fullName evidence="1">Uncharacterized protein</fullName>
    </submittedName>
</protein>
<name>A0A0K1QA42_9BACT</name>
<reference evidence="1 2" key="1">
    <citation type="submission" date="2015-08" db="EMBL/GenBank/DDBJ databases">
        <authorList>
            <person name="Babu N.S."/>
            <person name="Beckwith C.J."/>
            <person name="Beseler K.G."/>
            <person name="Brison A."/>
            <person name="Carone J.V."/>
            <person name="Caskin T.P."/>
            <person name="Diamond M."/>
            <person name="Durham M.E."/>
            <person name="Foxe J.M."/>
            <person name="Go M."/>
            <person name="Henderson B.A."/>
            <person name="Jones I.B."/>
            <person name="McGettigan J.A."/>
            <person name="Micheletti S.J."/>
            <person name="Nasrallah M.E."/>
            <person name="Ortiz D."/>
            <person name="Piller C.R."/>
            <person name="Privatt S.R."/>
            <person name="Schneider S.L."/>
            <person name="Sharp S."/>
            <person name="Smith T.C."/>
            <person name="Stanton J.D."/>
            <person name="Ullery H.E."/>
            <person name="Wilson R.J."/>
            <person name="Serrano M.G."/>
            <person name="Buck G."/>
            <person name="Lee V."/>
            <person name="Wang Y."/>
            <person name="Carvalho R."/>
            <person name="Voegtly L."/>
            <person name="Shi R."/>
            <person name="Duckworth R."/>
            <person name="Johnson A."/>
            <person name="Loviza R."/>
            <person name="Walstead R."/>
            <person name="Shah Z."/>
            <person name="Kiflezghi M."/>
            <person name="Wade K."/>
            <person name="Ball S.L."/>
            <person name="Bradley K.W."/>
            <person name="Asai D.J."/>
            <person name="Bowman C.A."/>
            <person name="Russell D.A."/>
            <person name="Pope W.H."/>
            <person name="Jacobs-Sera D."/>
            <person name="Hendrix R.W."/>
            <person name="Hatfull G.F."/>
        </authorList>
    </citation>
    <scope>NUCLEOTIDE SEQUENCE [LARGE SCALE GENOMIC DNA]</scope>
    <source>
        <strain evidence="1 2">DSM 27648</strain>
    </source>
</reference>
<gene>
    <name evidence="1" type="ORF">AKJ09_09324</name>
</gene>
<evidence type="ECO:0000313" key="2">
    <source>
        <dbReference type="Proteomes" id="UP000064967"/>
    </source>
</evidence>
<evidence type="ECO:0000313" key="1">
    <source>
        <dbReference type="EMBL" id="AKV02661.1"/>
    </source>
</evidence>
<dbReference type="KEGG" id="llu:AKJ09_09324"/>
<dbReference type="AlphaFoldDB" id="A0A0K1QA42"/>
<dbReference type="STRING" id="1391654.AKJ09_09324"/>
<dbReference type="EMBL" id="CP012333">
    <property type="protein sequence ID" value="AKV02661.1"/>
    <property type="molecule type" value="Genomic_DNA"/>
</dbReference>
<proteinExistence type="predicted"/>
<accession>A0A0K1QA42</accession>
<organism evidence="1 2">
    <name type="scientific">Labilithrix luteola</name>
    <dbReference type="NCBI Taxonomy" id="1391654"/>
    <lineage>
        <taxon>Bacteria</taxon>
        <taxon>Pseudomonadati</taxon>
        <taxon>Myxococcota</taxon>
        <taxon>Polyangia</taxon>
        <taxon>Polyangiales</taxon>
        <taxon>Labilitrichaceae</taxon>
        <taxon>Labilithrix</taxon>
    </lineage>
</organism>
<sequence>MKGIEGARGTWRLCVHPTCTRTLAAQHRCNVALRVVKQRW</sequence>